<comment type="caution">
    <text evidence="2">The sequence shown here is derived from an EMBL/GenBank/DDBJ whole genome shotgun (WGS) entry which is preliminary data.</text>
</comment>
<protein>
    <submittedName>
        <fullName evidence="2">Uncharacterized protein</fullName>
    </submittedName>
</protein>
<organism evidence="2 3">
    <name type="scientific">Karstenula rhodostoma CBS 690.94</name>
    <dbReference type="NCBI Taxonomy" id="1392251"/>
    <lineage>
        <taxon>Eukaryota</taxon>
        <taxon>Fungi</taxon>
        <taxon>Dikarya</taxon>
        <taxon>Ascomycota</taxon>
        <taxon>Pezizomycotina</taxon>
        <taxon>Dothideomycetes</taxon>
        <taxon>Pleosporomycetidae</taxon>
        <taxon>Pleosporales</taxon>
        <taxon>Massarineae</taxon>
        <taxon>Didymosphaeriaceae</taxon>
        <taxon>Karstenula</taxon>
    </lineage>
</organism>
<dbReference type="AlphaFoldDB" id="A0A9P4U6L6"/>
<reference evidence="2" key="1">
    <citation type="journal article" date="2020" name="Stud. Mycol.">
        <title>101 Dothideomycetes genomes: a test case for predicting lifestyles and emergence of pathogens.</title>
        <authorList>
            <person name="Haridas S."/>
            <person name="Albert R."/>
            <person name="Binder M."/>
            <person name="Bloem J."/>
            <person name="Labutti K."/>
            <person name="Salamov A."/>
            <person name="Andreopoulos B."/>
            <person name="Baker S."/>
            <person name="Barry K."/>
            <person name="Bills G."/>
            <person name="Bluhm B."/>
            <person name="Cannon C."/>
            <person name="Castanera R."/>
            <person name="Culley D."/>
            <person name="Daum C."/>
            <person name="Ezra D."/>
            <person name="Gonzalez J."/>
            <person name="Henrissat B."/>
            <person name="Kuo A."/>
            <person name="Liang C."/>
            <person name="Lipzen A."/>
            <person name="Lutzoni F."/>
            <person name="Magnuson J."/>
            <person name="Mondo S."/>
            <person name="Nolan M."/>
            <person name="Ohm R."/>
            <person name="Pangilinan J."/>
            <person name="Park H.-J."/>
            <person name="Ramirez L."/>
            <person name="Alfaro M."/>
            <person name="Sun H."/>
            <person name="Tritt A."/>
            <person name="Yoshinaga Y."/>
            <person name="Zwiers L.-H."/>
            <person name="Turgeon B."/>
            <person name="Goodwin S."/>
            <person name="Spatafora J."/>
            <person name="Crous P."/>
            <person name="Grigoriev I."/>
        </authorList>
    </citation>
    <scope>NUCLEOTIDE SEQUENCE</scope>
    <source>
        <strain evidence="2">CBS 690.94</strain>
    </source>
</reference>
<dbReference type="Proteomes" id="UP000799764">
    <property type="component" value="Unassembled WGS sequence"/>
</dbReference>
<accession>A0A9P4U6L6</accession>
<sequence>MALNPAAKPFSPASTTPDPIPVRIRTEEPTWRYLKEKSSYLQGRVERMQHDVLQSMVELQLDRLDFEIKQTAIPKEKLVAWEEDEHRISSLRKLLRERTKVWRKNMDSLDEAHMKLCRYLAWLMRTKLPRELRDMIYAYACVEEKPLWIKRVDPVEPVSIKEMRDAQHEDITSSSISRFCWSKPFEEYHPSRYHLPHCETNAEALDEWELLHSRTILDGWYVGTQVAVEAAEIYYSQNTFHIEYDQTLWGFLRYDMMGLRITPADYVRKLYVVLRCEALRLAEPQNSDQELIQSRRHVAGRYYTETSAERPYMYNPEQHQRLEVTFLVTTQFEEHNLDAQRICYNLAEEIWPLMQDWSCAADLRGIFHENGHQQGVGGSTVRASVHHTGDVGVSLARA</sequence>
<gene>
    <name evidence="2" type="ORF">P171DRAFT_504413</name>
</gene>
<evidence type="ECO:0000256" key="1">
    <source>
        <dbReference type="SAM" id="MobiDB-lite"/>
    </source>
</evidence>
<dbReference type="OrthoDB" id="3801226at2759"/>
<evidence type="ECO:0000313" key="3">
    <source>
        <dbReference type="Proteomes" id="UP000799764"/>
    </source>
</evidence>
<dbReference type="EMBL" id="MU001511">
    <property type="protein sequence ID" value="KAF2438921.1"/>
    <property type="molecule type" value="Genomic_DNA"/>
</dbReference>
<name>A0A9P4U6L6_9PLEO</name>
<feature type="region of interest" description="Disordered" evidence="1">
    <location>
        <begin position="1"/>
        <end position="21"/>
    </location>
</feature>
<evidence type="ECO:0000313" key="2">
    <source>
        <dbReference type="EMBL" id="KAF2438921.1"/>
    </source>
</evidence>
<keyword evidence="3" id="KW-1185">Reference proteome</keyword>
<proteinExistence type="predicted"/>